<dbReference type="SUPFAM" id="SSF52317">
    <property type="entry name" value="Class I glutamine amidotransferase-like"/>
    <property type="match status" value="1"/>
</dbReference>
<evidence type="ECO:0000313" key="3">
    <source>
        <dbReference type="Proteomes" id="UP000609531"/>
    </source>
</evidence>
<protein>
    <submittedName>
        <fullName evidence="2">Type 1 glutamine amidotransferase</fullName>
    </submittedName>
</protein>
<dbReference type="RefSeq" id="WP_198884378.1">
    <property type="nucleotide sequence ID" value="NZ_JAEKJA010000027.1"/>
</dbReference>
<dbReference type="AlphaFoldDB" id="A0A934IVG7"/>
<feature type="domain" description="Glutamine amidotransferase" evidence="1">
    <location>
        <begin position="46"/>
        <end position="186"/>
    </location>
</feature>
<dbReference type="InterPro" id="IPR017926">
    <property type="entry name" value="GATASE"/>
</dbReference>
<dbReference type="InterPro" id="IPR044992">
    <property type="entry name" value="ChyE-like"/>
</dbReference>
<dbReference type="Gene3D" id="3.40.50.880">
    <property type="match status" value="1"/>
</dbReference>
<evidence type="ECO:0000313" key="2">
    <source>
        <dbReference type="EMBL" id="MBJ3778479.1"/>
    </source>
</evidence>
<proteinExistence type="predicted"/>
<name>A0A934IVG7_9HYPH</name>
<evidence type="ECO:0000259" key="1">
    <source>
        <dbReference type="Pfam" id="PF00117"/>
    </source>
</evidence>
<dbReference type="PANTHER" id="PTHR42695">
    <property type="entry name" value="GLUTAMINE AMIDOTRANSFERASE YLR126C-RELATED"/>
    <property type="match status" value="1"/>
</dbReference>
<dbReference type="CDD" id="cd01741">
    <property type="entry name" value="GATase1_1"/>
    <property type="match status" value="1"/>
</dbReference>
<dbReference type="EMBL" id="JAEKJA010000027">
    <property type="protein sequence ID" value="MBJ3778479.1"/>
    <property type="molecule type" value="Genomic_DNA"/>
</dbReference>
<comment type="caution">
    <text evidence="2">The sequence shown here is derived from an EMBL/GenBank/DDBJ whole genome shotgun (WGS) entry which is preliminary data.</text>
</comment>
<dbReference type="PANTHER" id="PTHR42695:SF5">
    <property type="entry name" value="GLUTAMINE AMIDOTRANSFERASE YLR126C-RELATED"/>
    <property type="match status" value="1"/>
</dbReference>
<accession>A0A934IVG7</accession>
<dbReference type="PROSITE" id="PS51273">
    <property type="entry name" value="GATASE_TYPE_1"/>
    <property type="match status" value="1"/>
</dbReference>
<dbReference type="GO" id="GO:0005829">
    <property type="term" value="C:cytosol"/>
    <property type="evidence" value="ECO:0007669"/>
    <property type="project" value="TreeGrafter"/>
</dbReference>
<keyword evidence="2" id="KW-0315">Glutamine amidotransferase</keyword>
<keyword evidence="3" id="KW-1185">Reference proteome</keyword>
<dbReference type="InterPro" id="IPR029062">
    <property type="entry name" value="Class_I_gatase-like"/>
</dbReference>
<dbReference type="Pfam" id="PF00117">
    <property type="entry name" value="GATase"/>
    <property type="match status" value="1"/>
</dbReference>
<organism evidence="2 3">
    <name type="scientific">Acuticoccus mangrovi</name>
    <dbReference type="NCBI Taxonomy" id="2796142"/>
    <lineage>
        <taxon>Bacteria</taxon>
        <taxon>Pseudomonadati</taxon>
        <taxon>Pseudomonadota</taxon>
        <taxon>Alphaproteobacteria</taxon>
        <taxon>Hyphomicrobiales</taxon>
        <taxon>Amorphaceae</taxon>
        <taxon>Acuticoccus</taxon>
    </lineage>
</organism>
<gene>
    <name evidence="2" type="ORF">JCR33_22455</name>
</gene>
<sequence length="252" mass="27136">MTTILALASAYHMETFEAGSIGRAVEAAGGRFEWRNRRLGEAMPDSHEGYDGIVVFGGEMAVYEAEYRPYFSHMEELVRSFHAAGKPVLGSCLGAQVIAHAFGAKVYRAGVFECGFTPLVPTAAAADDPLLAGTPSPVHLFEMHGDTFDLPDGAVPLLAGGVVANQAFRLGAATYAFQCHHEVTPEIVGAWNARIDEHNPTFFADLGGPDPRARQPADFARYQAAQEAFALKVTAAWMDKVKARLSLPAEPR</sequence>
<dbReference type="Proteomes" id="UP000609531">
    <property type="component" value="Unassembled WGS sequence"/>
</dbReference>
<reference evidence="2" key="1">
    <citation type="submission" date="2020-12" db="EMBL/GenBank/DDBJ databases">
        <title>Bacterial taxonomy.</title>
        <authorList>
            <person name="Pan X."/>
        </authorList>
    </citation>
    <scope>NUCLEOTIDE SEQUENCE</scope>
    <source>
        <strain evidence="2">B2012</strain>
    </source>
</reference>